<dbReference type="InterPro" id="IPR010930">
    <property type="entry name" value="Flg_bb/hook_C_dom"/>
</dbReference>
<keyword evidence="5" id="KW-0975">Bacterial flagellum</keyword>
<dbReference type="GO" id="GO:0044780">
    <property type="term" value="P:bacterial-type flagellum assembly"/>
    <property type="evidence" value="ECO:0007669"/>
    <property type="project" value="InterPro"/>
</dbReference>
<proteinExistence type="inferred from homology"/>
<dbReference type="AlphaFoldDB" id="A0A3B0S3V0"/>
<dbReference type="EMBL" id="UOEJ01000103">
    <property type="protein sequence ID" value="VAV98492.1"/>
    <property type="molecule type" value="Genomic_DNA"/>
</dbReference>
<dbReference type="InterPro" id="IPR002371">
    <property type="entry name" value="FlgK"/>
</dbReference>
<dbReference type="PROSITE" id="PS00588">
    <property type="entry name" value="FLAGELLA_BB_ROD"/>
    <property type="match status" value="1"/>
</dbReference>
<comment type="similarity">
    <text evidence="3">Belongs to the flagella basal body rod proteins family.</text>
</comment>
<gene>
    <name evidence="9" type="ORF">MNBD_ALPHA01-268</name>
</gene>
<dbReference type="InterPro" id="IPR019776">
    <property type="entry name" value="Flagellar_basal_body_rod_CS"/>
</dbReference>
<dbReference type="GO" id="GO:0005198">
    <property type="term" value="F:structural molecule activity"/>
    <property type="evidence" value="ECO:0007669"/>
    <property type="project" value="InterPro"/>
</dbReference>
<reference evidence="9" key="1">
    <citation type="submission" date="2018-06" db="EMBL/GenBank/DDBJ databases">
        <authorList>
            <person name="Zhirakovskaya E."/>
        </authorList>
    </citation>
    <scope>NUCLEOTIDE SEQUENCE</scope>
</reference>
<keyword evidence="9" id="KW-0966">Cell projection</keyword>
<protein>
    <submittedName>
        <fullName evidence="9">Flagellar hook-associated protein FlgK</fullName>
    </submittedName>
</protein>
<dbReference type="PANTHER" id="PTHR30033">
    <property type="entry name" value="FLAGELLAR HOOK-ASSOCIATED PROTEIN 1"/>
    <property type="match status" value="1"/>
</dbReference>
<evidence type="ECO:0000256" key="2">
    <source>
        <dbReference type="ARBA" id="ARBA00004613"/>
    </source>
</evidence>
<dbReference type="InterPro" id="IPR001444">
    <property type="entry name" value="Flag_bb_rod_N"/>
</dbReference>
<feature type="domain" description="Flagellar basal-body/hook protein C-terminal" evidence="7">
    <location>
        <begin position="661"/>
        <end position="699"/>
    </location>
</feature>
<evidence type="ECO:0000259" key="7">
    <source>
        <dbReference type="Pfam" id="PF06429"/>
    </source>
</evidence>
<feature type="domain" description="Flagellar basal body rod protein N-terminal" evidence="6">
    <location>
        <begin position="7"/>
        <end position="36"/>
    </location>
</feature>
<sequence>MSINSIINNSLTGLFTNQSALRVTSNNIANINTPGYARQIIQQEAIVIGSNAGGVKIASIVRVVDKFLVKASYDANADFSRYSIENTFQNRIQSLLGRPDQNDSLSGRIDDVFESISEMALNPLSAILKESTLSSINQFGEEIGSLTENIQALRMDAGNQIATNVDRINALTKRIESLNPLILKETVTGGEPASLIEKRAQSLEELSKIIDLNITETGNNGIQVSTSSGISLVGATRSILQYSPPGVMTSSSPVSPITVHQLDGVTGAIRPSNIQLDGELKSGELKGLLNLRDRELPEIALQLGSLAAGFADELNRVNNLNSAVPAPNDLTGINTGLLATDPHNFTGETVFAVTDASGDLVSKVTIDFGVVGSTIGDVITAVNAGLGGAGTMAMNNGVLSLTAASGTNGVTISQVDGNESSRAGRGFAHFFGMNNLVEARVPSNFETGVAGTDPHGFTAGDTLELELNDINGVKISSFSLVIGGSTFNDILTSLNGSPLSSFATFSLSSKGELVATPTGEEIKLHVKSDGTARGGTAVPLSSFFGIGDAFRMDAAIDLRVRPVIDNNPQQMALARFDQSALVGENALSVGDQSGALALKGLETTAYKFAKAGGLGEASVTLAQYSANLLANLGLRAALSENNMADNQALSEELNRKSSDVSGVNLDEELGNMVIYQNAYSASARLLNTAKEMFDTILRMT</sequence>
<dbReference type="InterPro" id="IPR053927">
    <property type="entry name" value="FlgK_helical"/>
</dbReference>
<evidence type="ECO:0000259" key="6">
    <source>
        <dbReference type="Pfam" id="PF00460"/>
    </source>
</evidence>
<keyword evidence="9" id="KW-0969">Cilium</keyword>
<keyword evidence="9" id="KW-0282">Flagellum</keyword>
<accession>A0A3B0S3V0</accession>
<feature type="domain" description="Flagellar hook-associated protein FlgK helical" evidence="8">
    <location>
        <begin position="90"/>
        <end position="320"/>
    </location>
</feature>
<name>A0A3B0S3V0_9ZZZZ</name>
<comment type="subcellular location">
    <subcellularLocation>
        <location evidence="1">Bacterial flagellum</location>
    </subcellularLocation>
    <subcellularLocation>
        <location evidence="2">Secreted</location>
    </subcellularLocation>
</comment>
<evidence type="ECO:0000313" key="9">
    <source>
        <dbReference type="EMBL" id="VAV98492.1"/>
    </source>
</evidence>
<keyword evidence="4" id="KW-0964">Secreted</keyword>
<evidence type="ECO:0000259" key="8">
    <source>
        <dbReference type="Pfam" id="PF22638"/>
    </source>
</evidence>
<evidence type="ECO:0000256" key="1">
    <source>
        <dbReference type="ARBA" id="ARBA00004365"/>
    </source>
</evidence>
<dbReference type="GO" id="GO:0005576">
    <property type="term" value="C:extracellular region"/>
    <property type="evidence" value="ECO:0007669"/>
    <property type="project" value="UniProtKB-SubCell"/>
</dbReference>
<organism evidence="9">
    <name type="scientific">hydrothermal vent metagenome</name>
    <dbReference type="NCBI Taxonomy" id="652676"/>
    <lineage>
        <taxon>unclassified sequences</taxon>
        <taxon>metagenomes</taxon>
        <taxon>ecological metagenomes</taxon>
    </lineage>
</organism>
<dbReference type="Pfam" id="PF06429">
    <property type="entry name" value="Flg_bbr_C"/>
    <property type="match status" value="1"/>
</dbReference>
<dbReference type="Pfam" id="PF00460">
    <property type="entry name" value="Flg_bb_rod"/>
    <property type="match status" value="1"/>
</dbReference>
<dbReference type="PRINTS" id="PR01005">
    <property type="entry name" value="FLGHOOKAP1"/>
</dbReference>
<evidence type="ECO:0000256" key="5">
    <source>
        <dbReference type="ARBA" id="ARBA00023143"/>
    </source>
</evidence>
<dbReference type="Pfam" id="PF22638">
    <property type="entry name" value="FlgK_D1"/>
    <property type="match status" value="1"/>
</dbReference>
<dbReference type="GO" id="GO:0009424">
    <property type="term" value="C:bacterial-type flagellum hook"/>
    <property type="evidence" value="ECO:0007669"/>
    <property type="project" value="InterPro"/>
</dbReference>
<dbReference type="PANTHER" id="PTHR30033:SF1">
    <property type="entry name" value="FLAGELLAR HOOK-ASSOCIATED PROTEIN 1"/>
    <property type="match status" value="1"/>
</dbReference>
<evidence type="ECO:0000256" key="4">
    <source>
        <dbReference type="ARBA" id="ARBA00022525"/>
    </source>
</evidence>
<dbReference type="SUPFAM" id="SSF64518">
    <property type="entry name" value="Phase 1 flagellin"/>
    <property type="match status" value="1"/>
</dbReference>
<evidence type="ECO:0000256" key="3">
    <source>
        <dbReference type="ARBA" id="ARBA00009677"/>
    </source>
</evidence>
<dbReference type="NCBIfam" id="TIGR02492">
    <property type="entry name" value="flgK_ends"/>
    <property type="match status" value="1"/>
</dbReference>